<dbReference type="GO" id="GO:0005509">
    <property type="term" value="F:calcium ion binding"/>
    <property type="evidence" value="ECO:0007669"/>
    <property type="project" value="TreeGrafter"/>
</dbReference>
<keyword evidence="4 6" id="KW-0378">Hydrolase</keyword>
<name>A0A3M6UPD8_POCDA</name>
<keyword evidence="12" id="KW-1185">Reference proteome</keyword>
<dbReference type="InterPro" id="IPR000008">
    <property type="entry name" value="C2_dom"/>
</dbReference>
<dbReference type="InterPro" id="IPR002642">
    <property type="entry name" value="LysoPLipase_cat_dom"/>
</dbReference>
<proteinExistence type="predicted"/>
<dbReference type="EMBL" id="RCHS01001045">
    <property type="protein sequence ID" value="RMX55485.1"/>
    <property type="molecule type" value="Genomic_DNA"/>
</dbReference>
<dbReference type="Gene3D" id="3.40.1090.10">
    <property type="entry name" value="Cytosolic phospholipase A2 catalytic domain"/>
    <property type="match status" value="2"/>
</dbReference>
<evidence type="ECO:0000256" key="8">
    <source>
        <dbReference type="SAM" id="MobiDB-lite"/>
    </source>
</evidence>
<dbReference type="Proteomes" id="UP000275408">
    <property type="component" value="Unassembled WGS sequence"/>
</dbReference>
<dbReference type="PROSITE" id="PS51210">
    <property type="entry name" value="PLA2C"/>
    <property type="match status" value="1"/>
</dbReference>
<feature type="domain" description="PLA2c" evidence="10">
    <location>
        <begin position="106"/>
        <end position="685"/>
    </location>
</feature>
<comment type="caution">
    <text evidence="11">The sequence shown here is derived from an EMBL/GenBank/DDBJ whole genome shotgun (WGS) entry which is preliminary data.</text>
</comment>
<evidence type="ECO:0000256" key="3">
    <source>
        <dbReference type="ARBA" id="ARBA00022490"/>
    </source>
</evidence>
<evidence type="ECO:0000259" key="9">
    <source>
        <dbReference type="PROSITE" id="PS50004"/>
    </source>
</evidence>
<protein>
    <recommendedName>
        <fullName evidence="2 7">Phospholipase A2</fullName>
        <ecNumber evidence="2 7">3.1.1.4</ecNumber>
    </recommendedName>
</protein>
<dbReference type="STRING" id="46731.A0A3M6UPD8"/>
<keyword evidence="3 7" id="KW-0963">Cytoplasm</keyword>
<dbReference type="InterPro" id="IPR035892">
    <property type="entry name" value="C2_domain_sf"/>
</dbReference>
<dbReference type="Pfam" id="PF00168">
    <property type="entry name" value="C2"/>
    <property type="match status" value="1"/>
</dbReference>
<dbReference type="AlphaFoldDB" id="A0A3M6UPD8"/>
<evidence type="ECO:0000256" key="6">
    <source>
        <dbReference type="PROSITE-ProRule" id="PRU00555"/>
    </source>
</evidence>
<feature type="region of interest" description="Disordered" evidence="8">
    <location>
        <begin position="753"/>
        <end position="803"/>
    </location>
</feature>
<dbReference type="GO" id="GO:0005544">
    <property type="term" value="F:calcium-dependent phospholipid binding"/>
    <property type="evidence" value="ECO:0007669"/>
    <property type="project" value="TreeGrafter"/>
</dbReference>
<evidence type="ECO:0000256" key="5">
    <source>
        <dbReference type="ARBA" id="ARBA00023098"/>
    </source>
</evidence>
<dbReference type="SMART" id="SM00239">
    <property type="entry name" value="C2"/>
    <property type="match status" value="1"/>
</dbReference>
<evidence type="ECO:0000259" key="10">
    <source>
        <dbReference type="PROSITE" id="PS51210"/>
    </source>
</evidence>
<accession>A0A3M6UPD8</accession>
<dbReference type="EC" id="3.1.1.4" evidence="2 7"/>
<comment type="domain">
    <text evidence="7">The N-terminal C2 domain associates with lipid membranes upon calcium binding.</text>
</comment>
<dbReference type="Gene3D" id="2.60.40.150">
    <property type="entry name" value="C2 domain"/>
    <property type="match status" value="1"/>
</dbReference>
<evidence type="ECO:0000256" key="7">
    <source>
        <dbReference type="RuleBase" id="RU362102"/>
    </source>
</evidence>
<keyword evidence="6 7" id="KW-0442">Lipid degradation</keyword>
<dbReference type="GO" id="GO:0046475">
    <property type="term" value="P:glycerophospholipid catabolic process"/>
    <property type="evidence" value="ECO:0007669"/>
    <property type="project" value="TreeGrafter"/>
</dbReference>
<feature type="compositionally biased region" description="Polar residues" evidence="8">
    <location>
        <begin position="753"/>
        <end position="775"/>
    </location>
</feature>
<dbReference type="PROSITE" id="PS50004">
    <property type="entry name" value="C2"/>
    <property type="match status" value="1"/>
</dbReference>
<evidence type="ECO:0000256" key="1">
    <source>
        <dbReference type="ARBA" id="ARBA00004496"/>
    </source>
</evidence>
<organism evidence="11 12">
    <name type="scientific">Pocillopora damicornis</name>
    <name type="common">Cauliflower coral</name>
    <name type="synonym">Millepora damicornis</name>
    <dbReference type="NCBI Taxonomy" id="46731"/>
    <lineage>
        <taxon>Eukaryota</taxon>
        <taxon>Metazoa</taxon>
        <taxon>Cnidaria</taxon>
        <taxon>Anthozoa</taxon>
        <taxon>Hexacorallia</taxon>
        <taxon>Scleractinia</taxon>
        <taxon>Astrocoeniina</taxon>
        <taxon>Pocilloporidae</taxon>
        <taxon>Pocillopora</taxon>
    </lineage>
</organism>
<comment type="catalytic activity">
    <reaction evidence="7">
        <text>a 1,2-diacyl-sn-glycero-3-phosphocholine + H2O = a 1-acyl-sn-glycero-3-phosphocholine + a fatty acid + H(+)</text>
        <dbReference type="Rhea" id="RHEA:15801"/>
        <dbReference type="ChEBI" id="CHEBI:15377"/>
        <dbReference type="ChEBI" id="CHEBI:15378"/>
        <dbReference type="ChEBI" id="CHEBI:28868"/>
        <dbReference type="ChEBI" id="CHEBI:57643"/>
        <dbReference type="ChEBI" id="CHEBI:58168"/>
        <dbReference type="EC" id="3.1.1.4"/>
    </reaction>
</comment>
<evidence type="ECO:0000256" key="2">
    <source>
        <dbReference type="ARBA" id="ARBA00013278"/>
    </source>
</evidence>
<evidence type="ECO:0000313" key="11">
    <source>
        <dbReference type="EMBL" id="RMX55485.1"/>
    </source>
</evidence>
<dbReference type="PANTHER" id="PTHR10728:SF40">
    <property type="entry name" value="PATATIN FAMILY PROTEIN"/>
    <property type="match status" value="1"/>
</dbReference>
<gene>
    <name evidence="11" type="ORF">pdam_00013322</name>
</gene>
<keyword evidence="7" id="KW-0106">Calcium</keyword>
<dbReference type="SMART" id="SM00022">
    <property type="entry name" value="PLAc"/>
    <property type="match status" value="1"/>
</dbReference>
<dbReference type="OrthoDB" id="419768at2759"/>
<feature type="compositionally biased region" description="Acidic residues" evidence="8">
    <location>
        <begin position="780"/>
        <end position="791"/>
    </location>
</feature>
<feature type="non-terminal residue" evidence="11">
    <location>
        <position position="1"/>
    </location>
</feature>
<keyword evidence="5 6" id="KW-0443">Lipid metabolism</keyword>
<dbReference type="SUPFAM" id="SSF52151">
    <property type="entry name" value="FabD/lysophospholipase-like"/>
    <property type="match status" value="2"/>
</dbReference>
<evidence type="ECO:0000256" key="4">
    <source>
        <dbReference type="ARBA" id="ARBA00022801"/>
    </source>
</evidence>
<feature type="domain" description="C2" evidence="9">
    <location>
        <begin position="1"/>
        <end position="90"/>
    </location>
</feature>
<dbReference type="PANTHER" id="PTHR10728">
    <property type="entry name" value="CYTOSOLIC PHOSPHOLIPASE A2"/>
    <property type="match status" value="1"/>
</dbReference>
<dbReference type="InterPro" id="IPR016035">
    <property type="entry name" value="Acyl_Trfase/lysoPLipase"/>
</dbReference>
<evidence type="ECO:0000313" key="12">
    <source>
        <dbReference type="Proteomes" id="UP000275408"/>
    </source>
</evidence>
<comment type="subcellular location">
    <subcellularLocation>
        <location evidence="1">Cytoplasm</location>
    </subcellularLocation>
</comment>
<sequence>GPFYFSVDTPDPYVKLYIKTASNGRKRTKVKNNTANPVWEETFQFYLDPNVKNILEITLMESDTVGDDLVDTKSFDLSALKIDETYKKTFVFKETSEVDVEMKVKTCSAPTDMRYSLDLCDEETDFRQKRKRVVFETMKKLLGERGPKELGEVPSIAILGSGGGFRAMVSLSGVFCALKEMGVLDCAMYTAGLSGAAWYLSTLYSHPDWPNTHPSKIRQDLRKNLTDNWMWLLLTPSWMYSHMNIILDKRSRGQPRQHVPKLSEQRHAVKDAAAPMPLYTCLHVKKNKVAQDFCEWLEFSPYEVGMTKYGTFMKTEHFGSKFFCGKLVTPYPEPPLFYLQGVWGSAFTIMLQRILHEGQSPTDTIKNMSNSGDLRHELHMDISNDPVSEDEESDEEMDIDAVDEKEMGDEYSHNENHSFLMSIAESFVEKIYFLKTRSGRAGLVHNFLRGLQMMSAPVPSAEAEQVTDTAYQLAAKAKRIYLVDSGLLFNSPYPPLLRPERDVDIFLSFDFSAREKDNEISFHELYLAEQWARANNLKFPPINAKEQLETDGIKEYYVFTDPADPTCPVVVHFPLVNKTFKEQSEPGVPRTTAEEREFANFSVFEDPDAYYSTFNFHYPTKPFDRLSALTEFNTLLGEQAIKGVIADCRKNVPKLSEQRHAVKDAAVPMPLYTCLHVKKNEVAQNFCEWLEFSPYEVGMTKYGTFMKTENFGSKYFCGKLVTPYPEPPLLYLQGIWGSAFTIMLQRVLNEGQSPTDTVKNMSNSGDLRQELQTDVSIDPMSEDEESDDEMDIGAMDGKDLKDEDSGDPGFLKSIAESFVEKISFLKTRSGRAGLVHNFLRGLQLMTAPVPSAEVKEVADTADHLAVKAKRIYLVDSGLLFNSPYPPLLRPQRNELYLAEQWAKANNLKFPPINAKEQLETDGIKEYYVFTDPADPTCPVVVHFPLVNKTFKEQSKPGVPRKTAEEKEFAKFSVFEDPDNYYSTFNFHYPTKPFDRLSALTEFNTLLGEQAIKDVIADCVTKRRGK</sequence>
<dbReference type="SUPFAM" id="SSF49562">
    <property type="entry name" value="C2 domain (Calcium/lipid-binding domain, CaLB)"/>
    <property type="match status" value="1"/>
</dbReference>
<reference evidence="11 12" key="1">
    <citation type="journal article" date="2018" name="Sci. Rep.">
        <title>Comparative analysis of the Pocillopora damicornis genome highlights role of immune system in coral evolution.</title>
        <authorList>
            <person name="Cunning R."/>
            <person name="Bay R.A."/>
            <person name="Gillette P."/>
            <person name="Baker A.C."/>
            <person name="Traylor-Knowles N."/>
        </authorList>
    </citation>
    <scope>NUCLEOTIDE SEQUENCE [LARGE SCALE GENOMIC DNA]</scope>
    <source>
        <strain evidence="11">RSMAS</strain>
        <tissue evidence="11">Whole animal</tissue>
    </source>
</reference>
<dbReference type="GO" id="GO:0047498">
    <property type="term" value="F:calcium-dependent phospholipase A2 activity"/>
    <property type="evidence" value="ECO:0007669"/>
    <property type="project" value="TreeGrafter"/>
</dbReference>
<dbReference type="Pfam" id="PF01735">
    <property type="entry name" value="PLA2_B"/>
    <property type="match status" value="3"/>
</dbReference>
<dbReference type="GO" id="GO:0005829">
    <property type="term" value="C:cytosol"/>
    <property type="evidence" value="ECO:0007669"/>
    <property type="project" value="TreeGrafter"/>
</dbReference>
<keyword evidence="7" id="KW-0479">Metal-binding</keyword>